<reference evidence="3 4" key="1">
    <citation type="submission" date="2023-05" db="EMBL/GenBank/DDBJ databases">
        <authorList>
            <person name="Guo Y."/>
        </authorList>
    </citation>
    <scope>NUCLEOTIDE SEQUENCE [LARGE SCALE GENOMIC DNA]</scope>
    <source>
        <strain evidence="3 4">GR2756</strain>
    </source>
</reference>
<evidence type="ECO:0000313" key="4">
    <source>
        <dbReference type="Proteomes" id="UP001259572"/>
    </source>
</evidence>
<evidence type="ECO:0000313" key="3">
    <source>
        <dbReference type="EMBL" id="MDT9597382.1"/>
    </source>
</evidence>
<dbReference type="Gene3D" id="3.30.530.20">
    <property type="match status" value="1"/>
</dbReference>
<keyword evidence="4" id="KW-1185">Reference proteome</keyword>
<evidence type="ECO:0008006" key="5">
    <source>
        <dbReference type="Google" id="ProtNLM"/>
    </source>
</evidence>
<feature type="signal peptide" evidence="2">
    <location>
        <begin position="1"/>
        <end position="22"/>
    </location>
</feature>
<accession>A0ABU3Q1T9</accession>
<feature type="region of interest" description="Disordered" evidence="1">
    <location>
        <begin position="163"/>
        <end position="187"/>
    </location>
</feature>
<evidence type="ECO:0000256" key="2">
    <source>
        <dbReference type="SAM" id="SignalP"/>
    </source>
</evidence>
<dbReference type="SUPFAM" id="SSF55961">
    <property type="entry name" value="Bet v1-like"/>
    <property type="match status" value="1"/>
</dbReference>
<name>A0ABU3Q1T9_9SPHN</name>
<evidence type="ECO:0000256" key="1">
    <source>
        <dbReference type="SAM" id="MobiDB-lite"/>
    </source>
</evidence>
<dbReference type="RefSeq" id="WP_315722564.1">
    <property type="nucleotide sequence ID" value="NZ_JAVUPU010000001.1"/>
</dbReference>
<comment type="caution">
    <text evidence="3">The sequence shown here is derived from an EMBL/GenBank/DDBJ whole genome shotgun (WGS) entry which is preliminary data.</text>
</comment>
<dbReference type="Proteomes" id="UP001259572">
    <property type="component" value="Unassembled WGS sequence"/>
</dbReference>
<organism evidence="3 4">
    <name type="scientific">Sphingosinicella rhizophila</name>
    <dbReference type="NCBI Taxonomy" id="3050082"/>
    <lineage>
        <taxon>Bacteria</taxon>
        <taxon>Pseudomonadati</taxon>
        <taxon>Pseudomonadota</taxon>
        <taxon>Alphaproteobacteria</taxon>
        <taxon>Sphingomonadales</taxon>
        <taxon>Sphingosinicellaceae</taxon>
        <taxon>Sphingosinicella</taxon>
    </lineage>
</organism>
<sequence>MTNIKYGFVALLAGLTGQIAVAATPIDFITHNQIEVNAPASAIWPFVMQMERWKKGASLVPIDGAPNRLGSKFKMLQEGGNVGWTFENVELVPQQIRTLRMNGPDGTLIGYATLRLIPHGRSTLVRYDVLAVFPATPDLAKPDDRARILAESSKRFDEELATLKELSEGGRRRHFPNASPTMEADHP</sequence>
<feature type="chain" id="PRO_5047258725" description="SRPBCC family protein" evidence="2">
    <location>
        <begin position="23"/>
        <end position="187"/>
    </location>
</feature>
<protein>
    <recommendedName>
        <fullName evidence="5">SRPBCC family protein</fullName>
    </recommendedName>
</protein>
<keyword evidence="2" id="KW-0732">Signal</keyword>
<dbReference type="EMBL" id="JAVUPU010000001">
    <property type="protein sequence ID" value="MDT9597382.1"/>
    <property type="molecule type" value="Genomic_DNA"/>
</dbReference>
<proteinExistence type="predicted"/>
<dbReference type="InterPro" id="IPR023393">
    <property type="entry name" value="START-like_dom_sf"/>
</dbReference>
<gene>
    <name evidence="3" type="ORF">RQX22_00260</name>
</gene>